<gene>
    <name evidence="2" type="ORF">FSARC_13884</name>
</gene>
<organism evidence="2 3">
    <name type="scientific">Fusarium sarcochroum</name>
    <dbReference type="NCBI Taxonomy" id="1208366"/>
    <lineage>
        <taxon>Eukaryota</taxon>
        <taxon>Fungi</taxon>
        <taxon>Dikarya</taxon>
        <taxon>Ascomycota</taxon>
        <taxon>Pezizomycotina</taxon>
        <taxon>Sordariomycetes</taxon>
        <taxon>Hypocreomycetidae</taxon>
        <taxon>Hypocreales</taxon>
        <taxon>Nectriaceae</taxon>
        <taxon>Fusarium</taxon>
        <taxon>Fusarium lateritium species complex</taxon>
    </lineage>
</organism>
<comment type="caution">
    <text evidence="2">The sequence shown here is derived from an EMBL/GenBank/DDBJ whole genome shotgun (WGS) entry which is preliminary data.</text>
</comment>
<reference evidence="2" key="1">
    <citation type="journal article" date="2020" name="BMC Genomics">
        <title>Correction to: Identification and distribution of gene clusters required for synthesis of sphingolipid metabolism inhibitors in diverse species of the filamentous fungus Fusarium.</title>
        <authorList>
            <person name="Kim H.S."/>
            <person name="Lohmar J.M."/>
            <person name="Busman M."/>
            <person name="Brown D.W."/>
            <person name="Naumann T.A."/>
            <person name="Divon H.H."/>
            <person name="Lysoe E."/>
            <person name="Uhlig S."/>
            <person name="Proctor R.H."/>
        </authorList>
    </citation>
    <scope>NUCLEOTIDE SEQUENCE</scope>
    <source>
        <strain evidence="2">NRRL 20472</strain>
    </source>
</reference>
<dbReference type="AlphaFoldDB" id="A0A8H4SYD9"/>
<proteinExistence type="predicted"/>
<evidence type="ECO:0000313" key="3">
    <source>
        <dbReference type="Proteomes" id="UP000622797"/>
    </source>
</evidence>
<reference evidence="2" key="2">
    <citation type="submission" date="2020-05" db="EMBL/GenBank/DDBJ databases">
        <authorList>
            <person name="Kim H.-S."/>
            <person name="Proctor R.H."/>
            <person name="Brown D.W."/>
        </authorList>
    </citation>
    <scope>NUCLEOTIDE SEQUENCE</scope>
    <source>
        <strain evidence="2">NRRL 20472</strain>
    </source>
</reference>
<evidence type="ECO:0000313" key="2">
    <source>
        <dbReference type="EMBL" id="KAF4947789.1"/>
    </source>
</evidence>
<keyword evidence="3" id="KW-1185">Reference proteome</keyword>
<feature type="region of interest" description="Disordered" evidence="1">
    <location>
        <begin position="1"/>
        <end position="30"/>
    </location>
</feature>
<dbReference type="Proteomes" id="UP000622797">
    <property type="component" value="Unassembled WGS sequence"/>
</dbReference>
<evidence type="ECO:0000256" key="1">
    <source>
        <dbReference type="SAM" id="MobiDB-lite"/>
    </source>
</evidence>
<sequence length="106" mass="12007">MGRFCLNAPEDVKSPNQSARSSPQKHWDRHQWQARIDSKTIIGSSSITWAHVAWIPGNGRSLSSSMSPRWSHERLLEPSQRLNDNKYGHFGLDEALHSCLRLTISG</sequence>
<accession>A0A8H4SYD9</accession>
<protein>
    <submittedName>
        <fullName evidence="2">Uncharacterized protein</fullName>
    </submittedName>
</protein>
<feature type="compositionally biased region" description="Polar residues" evidence="1">
    <location>
        <begin position="14"/>
        <end position="24"/>
    </location>
</feature>
<dbReference type="EMBL" id="JABEXW010001086">
    <property type="protein sequence ID" value="KAF4947789.1"/>
    <property type="molecule type" value="Genomic_DNA"/>
</dbReference>
<name>A0A8H4SYD9_9HYPO</name>